<name>A0A177N5V6_9GAMM</name>
<keyword evidence="1" id="KW-0812">Transmembrane</keyword>
<sequence>MAAGPAYGGLFALVVVQKTTRKFMLKMSNGLAILRAVQIGLIMLEPKDIEYLKRERARVSESLYQATVHRLAVFRNVSWGIFAGVLLTGAILDVTELVFHRLIGGCALILFAAYKLYARSEEKTNWALAEQVCPHKVLYPESYPGPQSQPSTSAPAKIATPVVAAPKGDGCLFEVIIGAVLLTLLYFSLYALEHPK</sequence>
<dbReference type="EMBL" id="LUUJ01000104">
    <property type="protein sequence ID" value="OAI12974.1"/>
    <property type="molecule type" value="Genomic_DNA"/>
</dbReference>
<comment type="caution">
    <text evidence="2">The sequence shown here is derived from an EMBL/GenBank/DDBJ whole genome shotgun (WGS) entry which is preliminary data.</text>
</comment>
<evidence type="ECO:0000313" key="3">
    <source>
        <dbReference type="Proteomes" id="UP000077857"/>
    </source>
</evidence>
<keyword evidence="1" id="KW-0472">Membrane</keyword>
<feature type="transmembrane region" description="Helical" evidence="1">
    <location>
        <begin position="73"/>
        <end position="92"/>
    </location>
</feature>
<dbReference type="Proteomes" id="UP000077857">
    <property type="component" value="Unassembled WGS sequence"/>
</dbReference>
<gene>
    <name evidence="2" type="ORF">A1507_18240</name>
</gene>
<keyword evidence="1" id="KW-1133">Transmembrane helix</keyword>
<organism evidence="2 3">
    <name type="scientific">Methylomonas koyamae</name>
    <dbReference type="NCBI Taxonomy" id="702114"/>
    <lineage>
        <taxon>Bacteria</taxon>
        <taxon>Pseudomonadati</taxon>
        <taxon>Pseudomonadota</taxon>
        <taxon>Gammaproteobacteria</taxon>
        <taxon>Methylococcales</taxon>
        <taxon>Methylococcaceae</taxon>
        <taxon>Methylomonas</taxon>
    </lineage>
</organism>
<feature type="transmembrane region" description="Helical" evidence="1">
    <location>
        <begin position="171"/>
        <end position="192"/>
    </location>
</feature>
<accession>A0A177N5V6</accession>
<reference evidence="2 3" key="1">
    <citation type="submission" date="2016-03" db="EMBL/GenBank/DDBJ databases">
        <authorList>
            <person name="Ploux O."/>
        </authorList>
    </citation>
    <scope>NUCLEOTIDE SEQUENCE [LARGE SCALE GENOMIC DNA]</scope>
    <source>
        <strain evidence="2 3">R-45378</strain>
    </source>
</reference>
<protein>
    <submittedName>
        <fullName evidence="2">Uncharacterized protein</fullName>
    </submittedName>
</protein>
<evidence type="ECO:0000256" key="1">
    <source>
        <dbReference type="SAM" id="Phobius"/>
    </source>
</evidence>
<dbReference type="AlphaFoldDB" id="A0A177N5V6"/>
<proteinExistence type="predicted"/>
<evidence type="ECO:0000313" key="2">
    <source>
        <dbReference type="EMBL" id="OAI12974.1"/>
    </source>
</evidence>
<feature type="transmembrane region" description="Helical" evidence="1">
    <location>
        <begin position="98"/>
        <end position="117"/>
    </location>
</feature>